<keyword evidence="16" id="KW-0501">Molybdenum cofactor biosynthesis</keyword>
<evidence type="ECO:0000256" key="15">
    <source>
        <dbReference type="ARBA" id="ARBA00023134"/>
    </source>
</evidence>
<dbReference type="HAMAP" id="MF_01225_B">
    <property type="entry name" value="MoaA_B"/>
    <property type="match status" value="1"/>
</dbReference>
<dbReference type="SUPFAM" id="SSF55040">
    <property type="entry name" value="Molybdenum cofactor biosynthesis protein C, MoaC"/>
    <property type="match status" value="1"/>
</dbReference>
<evidence type="ECO:0000256" key="19">
    <source>
        <dbReference type="ARBA" id="ARBA00054222"/>
    </source>
</evidence>
<dbReference type="InterPro" id="IPR006638">
    <property type="entry name" value="Elp3/MiaA/NifB-like_rSAM"/>
</dbReference>
<comment type="function">
    <text evidence="19">Isoform MOCS1A and isoform MOCS1B probably form a complex that catalyzes the conversion of 5'-GTP to cyclic pyranopterin monophosphate (cPMP). MOCS1A catalyzes the cyclization of GTP to (8S)-3',8-cyclo-7,8-dihydroguanosine 5'-triphosphate and MOCS1B catalyzes the subsequent conversion of (8S)-3',8-cyclo-7,8-dihydroguanosine 5'-triphosphate to cPMP.</text>
</comment>
<dbReference type="PROSITE" id="PS01305">
    <property type="entry name" value="MOAA_NIFB_PQQE"/>
    <property type="match status" value="1"/>
</dbReference>
<evidence type="ECO:0000256" key="16">
    <source>
        <dbReference type="ARBA" id="ARBA00023150"/>
    </source>
</evidence>
<evidence type="ECO:0000256" key="14">
    <source>
        <dbReference type="ARBA" id="ARBA00023014"/>
    </source>
</evidence>
<dbReference type="InterPro" id="IPR058240">
    <property type="entry name" value="rSAM_sf"/>
</dbReference>
<comment type="cofactor">
    <cofactor evidence="2">
        <name>[4Fe-4S] cluster</name>
        <dbReference type="ChEBI" id="CHEBI:49883"/>
    </cofactor>
</comment>
<dbReference type="SFLD" id="SFLDS00029">
    <property type="entry name" value="Radical_SAM"/>
    <property type="match status" value="1"/>
</dbReference>
<dbReference type="CDD" id="cd01420">
    <property type="entry name" value="MoaC_PE"/>
    <property type="match status" value="1"/>
</dbReference>
<dbReference type="PANTHER" id="PTHR22960:SF0">
    <property type="entry name" value="MOLYBDENUM COFACTOR BIOSYNTHESIS PROTEIN 1"/>
    <property type="match status" value="1"/>
</dbReference>
<dbReference type="InterPro" id="IPR007197">
    <property type="entry name" value="rSAM"/>
</dbReference>
<keyword evidence="11" id="KW-0479">Metal-binding</keyword>
<evidence type="ECO:0000256" key="5">
    <source>
        <dbReference type="ARBA" id="ARBA00009862"/>
    </source>
</evidence>
<evidence type="ECO:0000256" key="7">
    <source>
        <dbReference type="ARBA" id="ARBA00012575"/>
    </source>
</evidence>
<reference evidence="23" key="1">
    <citation type="submission" date="2025-08" db="UniProtKB">
        <authorList>
            <consortium name="RefSeq"/>
        </authorList>
    </citation>
    <scope>IDENTIFICATION</scope>
    <source>
        <strain evidence="23">Tuebingen</strain>
        <tissue evidence="23">Fibroblasts and whole tissue</tissue>
    </source>
</reference>
<keyword evidence="9" id="KW-0004">4Fe-4S</keyword>
<dbReference type="Pfam" id="PF04055">
    <property type="entry name" value="Radical_SAM"/>
    <property type="match status" value="1"/>
</dbReference>
<keyword evidence="10" id="KW-0949">S-adenosyl-L-methionine</keyword>
<dbReference type="UniPathway" id="UPA00344"/>
<sequence length="734" mass="82297">MALNCNTFSRIIFGAHTAAEACVKFCRPVQQACGRYQMCRWYSGVTHEENRLEEVREPVVPGGHRRVLKDVLPFSQFLTDSFGRRHNYLRISLTEKCNLRCQYCMPQDGVKLTPRSQLLTTHELLTVARLFVQEGVNKIRITGGEPLIRPDILHIIAELRKLEGLKTIAVTTNGMNLAKILPDLKKAGVDLLNISLDTLVPAKFEFITRRKGFHKVMEGIERAIEMGYNPVKVNCVVMRGLNEDELVDFVSLTERKPLDVRFIEYMPFNGNRWNFKMMVSYQEMLDCIKQKWPNLQPLPGEETDTAKAFQIPGFQGQMGFITSMSDHFCGSCNRLRITADGNLKVCLFGNAEVSLRDFLRSGATEKELLHIIGAAVGRKKKQHAGMLNISKMKNRPMILIGRDCTWLLPMSPFRDNQRQTLPLIHRMDLAAISTTQSLGKCNHRPFHVIGYQDYKSTFVTDALYSFYSLTRFTNRKQNRKALEALCNDRISKSYRVTVSASKQNKSRMLLQHILQKHSRPPVPQSKIFALIPFLSTSRALLKDSALQFARHCHHKTPECGFHLKIRHKDLKSSLDGTSNQLTHTDAQGKASMVNVGAKAVTRRTATACGKVILGPKAFNLVCANQVAKGDALAVAQLAGIMGAKQTSNLIPLCHPLPLDHASVTIELLEEEHAAVIKATCQTTGRTGVEMEALTAVSIASLTLYDMCKSVSHDIIITDVKLLSKTGGQRGDYHL</sequence>
<evidence type="ECO:0000256" key="12">
    <source>
        <dbReference type="ARBA" id="ARBA00022741"/>
    </source>
</evidence>
<dbReference type="NCBIfam" id="TIGR02666">
    <property type="entry name" value="moaA"/>
    <property type="match status" value="1"/>
</dbReference>
<dbReference type="InterPro" id="IPR000385">
    <property type="entry name" value="MoaA_NifB_PqqE_Fe-S-bd_CS"/>
</dbReference>
<name>A0A8M3AJ79_DANRE</name>
<comment type="subunit">
    <text evidence="20">Isoform MOCS1A and isoform MOCS1B probably form a heterooligomer.</text>
</comment>
<comment type="catalytic activity">
    <reaction evidence="18">
        <text>GTP + AH2 + S-adenosyl-L-methionine = (8S)-3',8-cyclo-7,8-dihydroguanosine 5'-triphosphate + 5'-deoxyadenosine + L-methionine + A + H(+)</text>
        <dbReference type="Rhea" id="RHEA:49576"/>
        <dbReference type="ChEBI" id="CHEBI:13193"/>
        <dbReference type="ChEBI" id="CHEBI:15378"/>
        <dbReference type="ChEBI" id="CHEBI:17319"/>
        <dbReference type="ChEBI" id="CHEBI:17499"/>
        <dbReference type="ChEBI" id="CHEBI:37565"/>
        <dbReference type="ChEBI" id="CHEBI:57844"/>
        <dbReference type="ChEBI" id="CHEBI:59789"/>
        <dbReference type="ChEBI" id="CHEBI:131766"/>
        <dbReference type="EC" id="4.1.99.22"/>
    </reaction>
</comment>
<evidence type="ECO:0000256" key="10">
    <source>
        <dbReference type="ARBA" id="ARBA00022691"/>
    </source>
</evidence>
<evidence type="ECO:0000256" key="17">
    <source>
        <dbReference type="ARBA" id="ARBA00023239"/>
    </source>
</evidence>
<dbReference type="InterPro" id="IPR002820">
    <property type="entry name" value="Mopterin_CF_biosynth-C_dom"/>
</dbReference>
<accession>A0A8M3AJ79</accession>
<proteinExistence type="inferred from homology"/>
<dbReference type="InterPro" id="IPR013785">
    <property type="entry name" value="Aldolase_TIM"/>
</dbReference>
<dbReference type="FunCoup" id="A0A8M3AJ79">
    <property type="interactions" value="352"/>
</dbReference>
<comment type="similarity">
    <text evidence="5">In the N-terminal section; belongs to the radical SAM superfamily. MoaA family.</text>
</comment>
<dbReference type="PANTHER" id="PTHR22960">
    <property type="entry name" value="MOLYBDOPTERIN COFACTOR SYNTHESIS PROTEIN A"/>
    <property type="match status" value="1"/>
</dbReference>
<evidence type="ECO:0000256" key="20">
    <source>
        <dbReference type="ARBA" id="ARBA00063038"/>
    </source>
</evidence>
<keyword evidence="22" id="KW-1185">Reference proteome</keyword>
<dbReference type="GO" id="GO:0051539">
    <property type="term" value="F:4 iron, 4 sulfur cluster binding"/>
    <property type="evidence" value="ECO:0007669"/>
    <property type="project" value="UniProtKB-KW"/>
</dbReference>
<dbReference type="OrthoDB" id="429626at2759"/>
<dbReference type="GO" id="GO:0006777">
    <property type="term" value="P:Mo-molybdopterin cofactor biosynthetic process"/>
    <property type="evidence" value="ECO:0000318"/>
    <property type="project" value="GO_Central"/>
</dbReference>
<dbReference type="SMART" id="SM00729">
    <property type="entry name" value="Elp3"/>
    <property type="match status" value="1"/>
</dbReference>
<evidence type="ECO:0000313" key="22">
    <source>
        <dbReference type="Proteomes" id="UP000000437"/>
    </source>
</evidence>
<evidence type="ECO:0000256" key="3">
    <source>
        <dbReference type="ARBA" id="ARBA00005046"/>
    </source>
</evidence>
<dbReference type="AGR" id="ZFIN:ZDB-GENE-130215-1"/>
<organism evidence="22 23">
    <name type="scientific">Danio rerio</name>
    <name type="common">Zebrafish</name>
    <name type="synonym">Brachydanio rerio</name>
    <dbReference type="NCBI Taxonomy" id="7955"/>
    <lineage>
        <taxon>Eukaryota</taxon>
        <taxon>Metazoa</taxon>
        <taxon>Chordata</taxon>
        <taxon>Craniata</taxon>
        <taxon>Vertebrata</taxon>
        <taxon>Euteleostomi</taxon>
        <taxon>Actinopterygii</taxon>
        <taxon>Neopterygii</taxon>
        <taxon>Teleostei</taxon>
        <taxon>Ostariophysi</taxon>
        <taxon>Cypriniformes</taxon>
        <taxon>Danionidae</taxon>
        <taxon>Danioninae</taxon>
        <taxon>Danio</taxon>
    </lineage>
</organism>
<feature type="domain" description="Radical SAM core" evidence="21">
    <location>
        <begin position="81"/>
        <end position="294"/>
    </location>
</feature>
<dbReference type="SFLD" id="SFLDG01383">
    <property type="entry name" value="cyclic_pyranopterin_phosphate"/>
    <property type="match status" value="1"/>
</dbReference>
<evidence type="ECO:0000259" key="21">
    <source>
        <dbReference type="PROSITE" id="PS51918"/>
    </source>
</evidence>
<dbReference type="InterPro" id="IPR010505">
    <property type="entry name" value="MoaA_twitch"/>
</dbReference>
<dbReference type="EC" id="4.6.1.17" evidence="7"/>
<dbReference type="ZFIN" id="ZDB-GENE-130215-1">
    <property type="gene designation" value="mocs1"/>
</dbReference>
<dbReference type="SFLD" id="SFLDG01067">
    <property type="entry name" value="SPASM/twitch_domain_containing"/>
    <property type="match status" value="1"/>
</dbReference>
<dbReference type="InterPro" id="IPR036522">
    <property type="entry name" value="MoaC_sf"/>
</dbReference>
<dbReference type="NCBIfam" id="TIGR00581">
    <property type="entry name" value="moaC"/>
    <property type="match status" value="1"/>
</dbReference>
<dbReference type="GO" id="GO:0061799">
    <property type="term" value="F:cyclic pyranopterin monophosphate synthase activity"/>
    <property type="evidence" value="ECO:0000318"/>
    <property type="project" value="GO_Central"/>
</dbReference>
<evidence type="ECO:0000256" key="8">
    <source>
        <dbReference type="ARBA" id="ARBA00015273"/>
    </source>
</evidence>
<dbReference type="FunFam" id="3.20.20.70:FF:000117">
    <property type="entry name" value="molybdenum cofactor biosynthesis protein 1"/>
    <property type="match status" value="1"/>
</dbReference>
<dbReference type="EC" id="4.1.99.22" evidence="6"/>
<dbReference type="Proteomes" id="UP000000437">
    <property type="component" value="Chromosome 17"/>
</dbReference>
<protein>
    <recommendedName>
        <fullName evidence="8">Molybdenum cofactor biosynthesis protein 1</fullName>
        <ecNumber evidence="6">4.1.99.22</ecNumber>
        <ecNumber evidence="7">4.6.1.17</ecNumber>
    </recommendedName>
</protein>
<dbReference type="GO" id="GO:0046872">
    <property type="term" value="F:metal ion binding"/>
    <property type="evidence" value="ECO:0007669"/>
    <property type="project" value="UniProtKB-KW"/>
</dbReference>
<dbReference type="Gene3D" id="3.30.70.640">
    <property type="entry name" value="Molybdopterin cofactor biosynthesis C (MoaC) domain"/>
    <property type="match status" value="1"/>
</dbReference>
<comment type="catalytic activity">
    <reaction evidence="1">
        <text>(8S)-3',8-cyclo-7,8-dihydroguanosine 5'-triphosphate = cyclic pyranopterin phosphate + diphosphate</text>
        <dbReference type="Rhea" id="RHEA:49580"/>
        <dbReference type="ChEBI" id="CHEBI:33019"/>
        <dbReference type="ChEBI" id="CHEBI:59648"/>
        <dbReference type="ChEBI" id="CHEBI:131766"/>
        <dbReference type="EC" id="4.6.1.17"/>
    </reaction>
</comment>
<gene>
    <name evidence="23 24" type="primary">mocs1</name>
</gene>
<keyword evidence="17" id="KW-0456">Lyase</keyword>
<keyword evidence="13" id="KW-0408">Iron</keyword>
<dbReference type="Gene3D" id="3.20.20.70">
    <property type="entry name" value="Aldolase class I"/>
    <property type="match status" value="1"/>
</dbReference>
<dbReference type="GeneID" id="793471"/>
<comment type="similarity">
    <text evidence="4">In the C-terminal section; belongs to the MoaC family.</text>
</comment>
<comment type="pathway">
    <text evidence="3">Cofactor biosynthesis; molybdopterin biosynthesis.</text>
</comment>
<keyword evidence="14" id="KW-0411">Iron-sulfur</keyword>
<dbReference type="InterPro" id="IPR047594">
    <property type="entry name" value="MoaC_bact/euk"/>
</dbReference>
<dbReference type="RefSeq" id="XP_009291513.1">
    <property type="nucleotide sequence ID" value="XM_009293238.5"/>
</dbReference>
<dbReference type="Pfam" id="PF06463">
    <property type="entry name" value="Mob_synth_C"/>
    <property type="match status" value="1"/>
</dbReference>
<evidence type="ECO:0000256" key="2">
    <source>
        <dbReference type="ARBA" id="ARBA00001966"/>
    </source>
</evidence>
<dbReference type="CDD" id="cd01335">
    <property type="entry name" value="Radical_SAM"/>
    <property type="match status" value="1"/>
</dbReference>
<dbReference type="CDD" id="cd21117">
    <property type="entry name" value="Twitch_MoaA"/>
    <property type="match status" value="1"/>
</dbReference>
<dbReference type="SUPFAM" id="SSF102114">
    <property type="entry name" value="Radical SAM enzymes"/>
    <property type="match status" value="1"/>
</dbReference>
<evidence type="ECO:0000313" key="24">
    <source>
        <dbReference type="ZFIN" id="ZDB-GENE-130215-1"/>
    </source>
</evidence>
<evidence type="ECO:0000256" key="11">
    <source>
        <dbReference type="ARBA" id="ARBA00022723"/>
    </source>
</evidence>
<dbReference type="PROSITE" id="PS51918">
    <property type="entry name" value="RADICAL_SAM"/>
    <property type="match status" value="1"/>
</dbReference>
<evidence type="ECO:0000256" key="1">
    <source>
        <dbReference type="ARBA" id="ARBA00001637"/>
    </source>
</evidence>
<dbReference type="GO" id="GO:0061798">
    <property type="term" value="F:GTP 3',8'-cyclase activity"/>
    <property type="evidence" value="ECO:0000318"/>
    <property type="project" value="GO_Central"/>
</dbReference>
<dbReference type="CTD" id="4337"/>
<dbReference type="SFLD" id="SFLDG01386">
    <property type="entry name" value="main_SPASM_domain-containing"/>
    <property type="match status" value="1"/>
</dbReference>
<dbReference type="InterPro" id="IPR040064">
    <property type="entry name" value="MoaA-like"/>
</dbReference>
<dbReference type="GO" id="GO:0005525">
    <property type="term" value="F:GTP binding"/>
    <property type="evidence" value="ECO:0007669"/>
    <property type="project" value="UniProtKB-KW"/>
</dbReference>
<dbReference type="InterPro" id="IPR023045">
    <property type="entry name" value="MoaC"/>
</dbReference>
<dbReference type="Pfam" id="PF01967">
    <property type="entry name" value="MoaC"/>
    <property type="match status" value="1"/>
</dbReference>
<dbReference type="InterPro" id="IPR050105">
    <property type="entry name" value="MoCo_biosynth_MoaA/MoaC"/>
</dbReference>
<dbReference type="HAMAP" id="MF_01224_B">
    <property type="entry name" value="MoaC_B"/>
    <property type="match status" value="1"/>
</dbReference>
<keyword evidence="12" id="KW-0547">Nucleotide-binding</keyword>
<dbReference type="AlphaFoldDB" id="A0A8M3AJ79"/>
<evidence type="ECO:0000256" key="6">
    <source>
        <dbReference type="ARBA" id="ARBA00012167"/>
    </source>
</evidence>
<dbReference type="InterPro" id="IPR013483">
    <property type="entry name" value="MoaA"/>
</dbReference>
<keyword evidence="15" id="KW-0342">GTP-binding</keyword>
<evidence type="ECO:0000256" key="4">
    <source>
        <dbReference type="ARBA" id="ARBA00008484"/>
    </source>
</evidence>
<evidence type="ECO:0000313" key="23">
    <source>
        <dbReference type="RefSeq" id="XP_009291513.1"/>
    </source>
</evidence>
<dbReference type="NCBIfam" id="NF006870">
    <property type="entry name" value="PRK09364.1"/>
    <property type="match status" value="1"/>
</dbReference>
<evidence type="ECO:0000256" key="13">
    <source>
        <dbReference type="ARBA" id="ARBA00023004"/>
    </source>
</evidence>
<evidence type="ECO:0000256" key="18">
    <source>
        <dbReference type="ARBA" id="ARBA00048697"/>
    </source>
</evidence>
<evidence type="ECO:0000256" key="9">
    <source>
        <dbReference type="ARBA" id="ARBA00022485"/>
    </source>
</evidence>